<dbReference type="InterPro" id="IPR036638">
    <property type="entry name" value="HLH_DNA-bd_sf"/>
</dbReference>
<dbReference type="Gramene" id="Pp3c18_6880V3.8">
    <property type="protein sequence ID" value="Pp3c18_6880V3.8"/>
    <property type="gene ID" value="Pp3c18_6880"/>
</dbReference>
<dbReference type="RefSeq" id="XP_024402765.1">
    <property type="nucleotide sequence ID" value="XM_024546997.2"/>
</dbReference>
<dbReference type="Gramene" id="Pp3c18_6880V3.10">
    <property type="protein sequence ID" value="Pp3c18_6880V3.10"/>
    <property type="gene ID" value="Pp3c18_6880"/>
</dbReference>
<reference evidence="7 8" key="1">
    <citation type="journal article" date="2008" name="Science">
        <title>The Physcomitrella genome reveals evolutionary insights into the conquest of land by plants.</title>
        <authorList>
            <person name="Rensing S."/>
            <person name="Lang D."/>
            <person name="Zimmer A."/>
            <person name="Terry A."/>
            <person name="Salamov A."/>
            <person name="Shapiro H."/>
            <person name="Nishiyama T."/>
            <person name="Perroud P.-F."/>
            <person name="Lindquist E."/>
            <person name="Kamisugi Y."/>
            <person name="Tanahashi T."/>
            <person name="Sakakibara K."/>
            <person name="Fujita T."/>
            <person name="Oishi K."/>
            <person name="Shin-I T."/>
            <person name="Kuroki Y."/>
            <person name="Toyoda A."/>
            <person name="Suzuki Y."/>
            <person name="Hashimoto A."/>
            <person name="Yamaguchi K."/>
            <person name="Sugano A."/>
            <person name="Kohara Y."/>
            <person name="Fujiyama A."/>
            <person name="Anterola A."/>
            <person name="Aoki S."/>
            <person name="Ashton N."/>
            <person name="Barbazuk W.B."/>
            <person name="Barker E."/>
            <person name="Bennetzen J."/>
            <person name="Bezanilla M."/>
            <person name="Blankenship R."/>
            <person name="Cho S.H."/>
            <person name="Dutcher S."/>
            <person name="Estelle M."/>
            <person name="Fawcett J.A."/>
            <person name="Gundlach H."/>
            <person name="Hanada K."/>
            <person name="Heyl A."/>
            <person name="Hicks K.A."/>
            <person name="Hugh J."/>
            <person name="Lohr M."/>
            <person name="Mayer K."/>
            <person name="Melkozernov A."/>
            <person name="Murata T."/>
            <person name="Nelson D."/>
            <person name="Pils B."/>
            <person name="Prigge M."/>
            <person name="Reiss B."/>
            <person name="Renner T."/>
            <person name="Rombauts S."/>
            <person name="Rushton P."/>
            <person name="Sanderfoot A."/>
            <person name="Schween G."/>
            <person name="Shiu S.-H."/>
            <person name="Stueber K."/>
            <person name="Theodoulou F.L."/>
            <person name="Tu H."/>
            <person name="Van de Peer Y."/>
            <person name="Verrier P.J."/>
            <person name="Waters E."/>
            <person name="Wood A."/>
            <person name="Yang L."/>
            <person name="Cove D."/>
            <person name="Cuming A."/>
            <person name="Hasebe M."/>
            <person name="Lucas S."/>
            <person name="Mishler D.B."/>
            <person name="Reski R."/>
            <person name="Grigoriev I."/>
            <person name="Quatrano R.S."/>
            <person name="Boore J.L."/>
        </authorList>
    </citation>
    <scope>NUCLEOTIDE SEQUENCE [LARGE SCALE GENOMIC DNA]</scope>
    <source>
        <strain evidence="7 8">cv. Gransden 2004</strain>
    </source>
</reference>
<dbReference type="PROSITE" id="PS50888">
    <property type="entry name" value="BHLH"/>
    <property type="match status" value="1"/>
</dbReference>
<dbReference type="Proteomes" id="UP000006727">
    <property type="component" value="Chromosome 18"/>
</dbReference>
<dbReference type="SMART" id="SM00353">
    <property type="entry name" value="HLH"/>
    <property type="match status" value="1"/>
</dbReference>
<dbReference type="AlphaFoldDB" id="A0A7I4BKZ9"/>
<keyword evidence="4" id="KW-0539">Nucleus</keyword>
<feature type="compositionally biased region" description="Polar residues" evidence="5">
    <location>
        <begin position="316"/>
        <end position="328"/>
    </location>
</feature>
<dbReference type="EnsemblPlants" id="Pp3c18_6880V3.8">
    <property type="protein sequence ID" value="Pp3c18_6880V3.8"/>
    <property type="gene ID" value="Pp3c18_6880"/>
</dbReference>
<evidence type="ECO:0000313" key="8">
    <source>
        <dbReference type="Proteomes" id="UP000006727"/>
    </source>
</evidence>
<feature type="domain" description="BHLH" evidence="6">
    <location>
        <begin position="399"/>
        <end position="449"/>
    </location>
</feature>
<feature type="region of interest" description="Disordered" evidence="5">
    <location>
        <begin position="316"/>
        <end position="356"/>
    </location>
</feature>
<proteinExistence type="predicted"/>
<dbReference type="PANTHER" id="PTHR16223:SF125">
    <property type="entry name" value="OS08G0506700 PROTEIN"/>
    <property type="match status" value="1"/>
</dbReference>
<dbReference type="RefSeq" id="XP_024402764.1">
    <property type="nucleotide sequence ID" value="XM_024546996.2"/>
</dbReference>
<evidence type="ECO:0000313" key="7">
    <source>
        <dbReference type="EnsemblPlants" id="Pp3c18_6880V3.7"/>
    </source>
</evidence>
<dbReference type="OrthoDB" id="2019494at2759"/>
<feature type="compositionally biased region" description="Polar residues" evidence="5">
    <location>
        <begin position="343"/>
        <end position="356"/>
    </location>
</feature>
<evidence type="ECO:0000259" key="6">
    <source>
        <dbReference type="PROSITE" id="PS50888"/>
    </source>
</evidence>
<dbReference type="EnsemblPlants" id="Pp3c18_6880V3.11">
    <property type="protein sequence ID" value="Pp3c18_6880V3.11"/>
    <property type="gene ID" value="Pp3c18_6880"/>
</dbReference>
<dbReference type="InterPro" id="IPR011598">
    <property type="entry name" value="bHLH_dom"/>
</dbReference>
<evidence type="ECO:0000256" key="4">
    <source>
        <dbReference type="ARBA" id="ARBA00023242"/>
    </source>
</evidence>
<dbReference type="Gramene" id="Pp3c18_6880V3.12">
    <property type="protein sequence ID" value="Pp3c18_6880V3.12"/>
    <property type="gene ID" value="Pp3c18_6880"/>
</dbReference>
<dbReference type="Gramene" id="Pp3c18_6880V3.11">
    <property type="protein sequence ID" value="Pp3c18_6880V3.11"/>
    <property type="gene ID" value="Pp3c18_6880"/>
</dbReference>
<dbReference type="GO" id="GO:0006357">
    <property type="term" value="P:regulation of transcription by RNA polymerase II"/>
    <property type="evidence" value="ECO:0000318"/>
    <property type="project" value="GO_Central"/>
</dbReference>
<dbReference type="GO" id="GO:0005634">
    <property type="term" value="C:nucleus"/>
    <property type="evidence" value="ECO:0000318"/>
    <property type="project" value="GO_Central"/>
</dbReference>
<gene>
    <name evidence="7" type="primary">LOC112295425</name>
</gene>
<dbReference type="EnsemblPlants" id="Pp3c18_6880V3.7">
    <property type="protein sequence ID" value="Pp3c18_6880V3.7"/>
    <property type="gene ID" value="Pp3c18_6880"/>
</dbReference>
<keyword evidence="8" id="KW-1185">Reference proteome</keyword>
<evidence type="ECO:0000256" key="2">
    <source>
        <dbReference type="ARBA" id="ARBA00023015"/>
    </source>
</evidence>
<dbReference type="Gramene" id="Pp3c18_6880V3.9">
    <property type="protein sequence ID" value="Pp3c18_6880V3.9"/>
    <property type="gene ID" value="Pp3c18_6880"/>
</dbReference>
<dbReference type="Gene3D" id="4.10.280.10">
    <property type="entry name" value="Helix-loop-helix DNA-binding domain"/>
    <property type="match status" value="1"/>
</dbReference>
<reference evidence="7" key="3">
    <citation type="submission" date="2020-12" db="UniProtKB">
        <authorList>
            <consortium name="EnsemblPlants"/>
        </authorList>
    </citation>
    <scope>IDENTIFICATION</scope>
</reference>
<dbReference type="EnsemblPlants" id="Pp3c18_6880V3.12">
    <property type="protein sequence ID" value="Pp3c18_6880V3.12"/>
    <property type="gene ID" value="Pp3c18_6880"/>
</dbReference>
<dbReference type="Gramene" id="Pp3c18_6880V3.7">
    <property type="protein sequence ID" value="Pp3c18_6880V3.7"/>
    <property type="gene ID" value="Pp3c18_6880"/>
</dbReference>
<name>A0A7I4BKZ9_PHYPA</name>
<dbReference type="PANTHER" id="PTHR16223">
    <property type="entry name" value="TRANSCRIPTION FACTOR BHLH83-RELATED"/>
    <property type="match status" value="1"/>
</dbReference>
<dbReference type="EMBL" id="ABEU02000018">
    <property type="status" value="NOT_ANNOTATED_CDS"/>
    <property type="molecule type" value="Genomic_DNA"/>
</dbReference>
<evidence type="ECO:0000256" key="1">
    <source>
        <dbReference type="ARBA" id="ARBA00004123"/>
    </source>
</evidence>
<organism evidence="7 8">
    <name type="scientific">Physcomitrium patens</name>
    <name type="common">Spreading-leaved earth moss</name>
    <name type="synonym">Physcomitrella patens</name>
    <dbReference type="NCBI Taxonomy" id="3218"/>
    <lineage>
        <taxon>Eukaryota</taxon>
        <taxon>Viridiplantae</taxon>
        <taxon>Streptophyta</taxon>
        <taxon>Embryophyta</taxon>
        <taxon>Bryophyta</taxon>
        <taxon>Bryophytina</taxon>
        <taxon>Bryopsida</taxon>
        <taxon>Funariidae</taxon>
        <taxon>Funariales</taxon>
        <taxon>Funariaceae</taxon>
        <taxon>Physcomitrium</taxon>
    </lineage>
</organism>
<dbReference type="KEGG" id="ppp:112295425"/>
<dbReference type="EnsemblPlants" id="Pp3c18_6880V3.9">
    <property type="protein sequence ID" value="Pp3c18_6880V3.9"/>
    <property type="gene ID" value="Pp3c18_6880"/>
</dbReference>
<dbReference type="EnsemblPlants" id="Pp3c18_6880V3.10">
    <property type="protein sequence ID" value="Pp3c18_6880V3.10"/>
    <property type="gene ID" value="Pp3c18_6880"/>
</dbReference>
<dbReference type="GO" id="GO:0000978">
    <property type="term" value="F:RNA polymerase II cis-regulatory region sequence-specific DNA binding"/>
    <property type="evidence" value="ECO:0000318"/>
    <property type="project" value="GO_Central"/>
</dbReference>
<evidence type="ECO:0000256" key="5">
    <source>
        <dbReference type="SAM" id="MobiDB-lite"/>
    </source>
</evidence>
<comment type="subcellular location">
    <subcellularLocation>
        <location evidence="1">Nucleus</location>
    </subcellularLocation>
</comment>
<sequence>MRSYSSEIGPISGMGSLDEEISAMLQSSHASFSDASLAGVMATETSTNPDIFVSLTSHISPYPGTLPTNFHHGGLARTSSMSSAGLVNNSRLPNLRPSQPHQGWPVPMDGDEKWILDAKGEVLDMHANSSFGAVCDGFMPIMSQAPAPAPGPPGGGLHRYHSAPSAFMQALADDAFSQIPSSLGNSTFDPLFTEGGLTSISEQMDVERTDSGSSMNGFEQFLSPDSDFSRRAAMSALGAVKTQNADTFTSLFPPAKSTELVRQKSVPVAEKRKPKPDITKILEEHQSEDSISGTSEDNSLLSGLKAAMYSQDDLLNNDTVTSMPTSPGTPGGKRQRGFVGENEISSGSELNSKSYRLNNNQSTGLIRHMSLPTSGDVPNMSLNTDDHYVQMRARAKRGCATHPRSIAERVRRTRISERMKKLQDLVPNMEKTTNTADMLDETVEYVKSLQVKVSELQETIAKLKAASATQITSS</sequence>
<protein>
    <recommendedName>
        <fullName evidence="6">BHLH domain-containing protein</fullName>
    </recommendedName>
</protein>
<dbReference type="InterPro" id="IPR045843">
    <property type="entry name" value="IND-like"/>
</dbReference>
<dbReference type="GO" id="GO:0046983">
    <property type="term" value="F:protein dimerization activity"/>
    <property type="evidence" value="ECO:0007669"/>
    <property type="project" value="InterPro"/>
</dbReference>
<evidence type="ECO:0000256" key="3">
    <source>
        <dbReference type="ARBA" id="ARBA00023163"/>
    </source>
</evidence>
<dbReference type="Pfam" id="PF00010">
    <property type="entry name" value="HLH"/>
    <property type="match status" value="1"/>
</dbReference>
<reference evidence="7 8" key="2">
    <citation type="journal article" date="2018" name="Plant J.">
        <title>The Physcomitrella patens chromosome-scale assembly reveals moss genome structure and evolution.</title>
        <authorList>
            <person name="Lang D."/>
            <person name="Ullrich K.K."/>
            <person name="Murat F."/>
            <person name="Fuchs J."/>
            <person name="Jenkins J."/>
            <person name="Haas F.B."/>
            <person name="Piednoel M."/>
            <person name="Gundlach H."/>
            <person name="Van Bel M."/>
            <person name="Meyberg R."/>
            <person name="Vives C."/>
            <person name="Morata J."/>
            <person name="Symeonidi A."/>
            <person name="Hiss M."/>
            <person name="Muchero W."/>
            <person name="Kamisugi Y."/>
            <person name="Saleh O."/>
            <person name="Blanc G."/>
            <person name="Decker E.L."/>
            <person name="van Gessel N."/>
            <person name="Grimwood J."/>
            <person name="Hayes R.D."/>
            <person name="Graham S.W."/>
            <person name="Gunter L.E."/>
            <person name="McDaniel S.F."/>
            <person name="Hoernstein S.N.W."/>
            <person name="Larsson A."/>
            <person name="Li F.W."/>
            <person name="Perroud P.F."/>
            <person name="Phillips J."/>
            <person name="Ranjan P."/>
            <person name="Rokshar D.S."/>
            <person name="Rothfels C.J."/>
            <person name="Schneider L."/>
            <person name="Shu S."/>
            <person name="Stevenson D.W."/>
            <person name="Thummler F."/>
            <person name="Tillich M."/>
            <person name="Villarreal Aguilar J.C."/>
            <person name="Widiez T."/>
            <person name="Wong G.K."/>
            <person name="Wymore A."/>
            <person name="Zhang Y."/>
            <person name="Zimmer A.D."/>
            <person name="Quatrano R.S."/>
            <person name="Mayer K.F.X."/>
            <person name="Goodstein D."/>
            <person name="Casacuberta J.M."/>
            <person name="Vandepoele K."/>
            <person name="Reski R."/>
            <person name="Cuming A.C."/>
            <person name="Tuskan G.A."/>
            <person name="Maumus F."/>
            <person name="Salse J."/>
            <person name="Schmutz J."/>
            <person name="Rensing S.A."/>
        </authorList>
    </citation>
    <scope>NUCLEOTIDE SEQUENCE [LARGE SCALE GENOMIC DNA]</scope>
    <source>
        <strain evidence="7 8">cv. Gransden 2004</strain>
    </source>
</reference>
<dbReference type="SUPFAM" id="SSF47459">
    <property type="entry name" value="HLH, helix-loop-helix DNA-binding domain"/>
    <property type="match status" value="1"/>
</dbReference>
<dbReference type="GO" id="GO:0000981">
    <property type="term" value="F:DNA-binding transcription factor activity, RNA polymerase II-specific"/>
    <property type="evidence" value="ECO:0000318"/>
    <property type="project" value="GO_Central"/>
</dbReference>
<keyword evidence="3" id="KW-0804">Transcription</keyword>
<dbReference type="GeneID" id="112295425"/>
<accession>A0A7I4BKZ9</accession>
<dbReference type="RefSeq" id="XP_024402763.1">
    <property type="nucleotide sequence ID" value="XM_024546995.2"/>
</dbReference>
<keyword evidence="2" id="KW-0805">Transcription regulation</keyword>